<reference evidence="4" key="1">
    <citation type="journal article" date="2014" name="Proc. Natl. Acad. Sci. U.S.A.">
        <title>Extensive sampling of basidiomycete genomes demonstrates inadequacy of the white-rot/brown-rot paradigm for wood decay fungi.</title>
        <authorList>
            <person name="Riley R."/>
            <person name="Salamov A.A."/>
            <person name="Brown D.W."/>
            <person name="Nagy L.G."/>
            <person name="Floudas D."/>
            <person name="Held B.W."/>
            <person name="Levasseur A."/>
            <person name="Lombard V."/>
            <person name="Morin E."/>
            <person name="Otillar R."/>
            <person name="Lindquist E.A."/>
            <person name="Sun H."/>
            <person name="LaButti K.M."/>
            <person name="Schmutz J."/>
            <person name="Jabbour D."/>
            <person name="Luo H."/>
            <person name="Baker S.E."/>
            <person name="Pisabarro A.G."/>
            <person name="Walton J.D."/>
            <person name="Blanchette R.A."/>
            <person name="Henrissat B."/>
            <person name="Martin F."/>
            <person name="Cullen D."/>
            <person name="Hibbett D.S."/>
            <person name="Grigoriev I.V."/>
        </authorList>
    </citation>
    <scope>NUCLEOTIDE SEQUENCE [LARGE SCALE GENOMIC DNA]</scope>
    <source>
        <strain evidence="4">CBS 339.88</strain>
    </source>
</reference>
<accession>A0A067SVD1</accession>
<name>A0A067SVD1_GALM3</name>
<evidence type="ECO:0000313" key="3">
    <source>
        <dbReference type="EMBL" id="KDR73992.1"/>
    </source>
</evidence>
<dbReference type="EMBL" id="KL142384">
    <property type="protein sequence ID" value="KDR73992.1"/>
    <property type="molecule type" value="Genomic_DNA"/>
</dbReference>
<evidence type="ECO:0000313" key="4">
    <source>
        <dbReference type="Proteomes" id="UP000027222"/>
    </source>
</evidence>
<gene>
    <name evidence="3" type="ORF">GALMADRAFT_596603</name>
</gene>
<evidence type="ECO:0000256" key="2">
    <source>
        <dbReference type="SAM" id="Phobius"/>
    </source>
</evidence>
<dbReference type="HOGENOM" id="CLU_2320548_0_0_1"/>
<protein>
    <submittedName>
        <fullName evidence="3">Uncharacterized protein</fullName>
    </submittedName>
</protein>
<evidence type="ECO:0000256" key="1">
    <source>
        <dbReference type="SAM" id="MobiDB-lite"/>
    </source>
</evidence>
<feature type="transmembrane region" description="Helical" evidence="2">
    <location>
        <begin position="76"/>
        <end position="95"/>
    </location>
</feature>
<feature type="region of interest" description="Disordered" evidence="1">
    <location>
        <begin position="1"/>
        <end position="26"/>
    </location>
</feature>
<keyword evidence="2" id="KW-0812">Transmembrane</keyword>
<dbReference type="Proteomes" id="UP000027222">
    <property type="component" value="Unassembled WGS sequence"/>
</dbReference>
<sequence>MRRKSSTHSSQVVYAPAGLMTPQDPGLGVRRTSDGANHCDGKKMVPKLRVKRRTGDGGRGNLIGQRRLRVHKSFHLLFRVHTYLLIYFWSVLLVFSSRL</sequence>
<dbReference type="AlphaFoldDB" id="A0A067SVD1"/>
<keyword evidence="2" id="KW-0472">Membrane</keyword>
<keyword evidence="2" id="KW-1133">Transmembrane helix</keyword>
<organism evidence="3 4">
    <name type="scientific">Galerina marginata (strain CBS 339.88)</name>
    <dbReference type="NCBI Taxonomy" id="685588"/>
    <lineage>
        <taxon>Eukaryota</taxon>
        <taxon>Fungi</taxon>
        <taxon>Dikarya</taxon>
        <taxon>Basidiomycota</taxon>
        <taxon>Agaricomycotina</taxon>
        <taxon>Agaricomycetes</taxon>
        <taxon>Agaricomycetidae</taxon>
        <taxon>Agaricales</taxon>
        <taxon>Agaricineae</taxon>
        <taxon>Strophariaceae</taxon>
        <taxon>Galerina</taxon>
    </lineage>
</organism>
<proteinExistence type="predicted"/>
<keyword evidence="4" id="KW-1185">Reference proteome</keyword>